<dbReference type="EMBL" id="FNRY01000001">
    <property type="protein sequence ID" value="SEB52274.1"/>
    <property type="molecule type" value="Genomic_DNA"/>
</dbReference>
<dbReference type="AlphaFoldDB" id="A0A1H4K161"/>
<accession>A0A1H4K161</accession>
<dbReference type="Proteomes" id="UP000199183">
    <property type="component" value="Unassembled WGS sequence"/>
</dbReference>
<keyword evidence="2" id="KW-1185">Reference proteome</keyword>
<dbReference type="STRING" id="640635.SAMN04489806_0965"/>
<dbReference type="OrthoDB" id="5772641at2"/>
<protein>
    <submittedName>
        <fullName evidence="1">Uncharacterized protein</fullName>
    </submittedName>
</protein>
<evidence type="ECO:0000313" key="1">
    <source>
        <dbReference type="EMBL" id="SEB52274.1"/>
    </source>
</evidence>
<sequence>MVRTTYKLNISRQGSWWIIDAPDIDYRTQARSLAGVDEMGRDLVAGALRIDPDSFDLDVDIVRPDDVAAILERAAQLDEEAHVATTQAARSRREAAHTLRHTYRMSVMDAARVLGVTRARVYQLLAHK</sequence>
<reference evidence="1 2" key="1">
    <citation type="submission" date="2016-10" db="EMBL/GenBank/DDBJ databases">
        <authorList>
            <person name="de Groot N.N."/>
        </authorList>
    </citation>
    <scope>NUCLEOTIDE SEQUENCE [LARGE SCALE GENOMIC DNA]</scope>
    <source>
        <strain evidence="1 2">DSM 21799</strain>
    </source>
</reference>
<evidence type="ECO:0000313" key="2">
    <source>
        <dbReference type="Proteomes" id="UP000199183"/>
    </source>
</evidence>
<name>A0A1H4K161_9MICO</name>
<gene>
    <name evidence="1" type="ORF">SAMN04489806_0965</name>
</gene>
<dbReference type="RefSeq" id="WP_091180645.1">
    <property type="nucleotide sequence ID" value="NZ_FNRY01000001.1"/>
</dbReference>
<proteinExistence type="predicted"/>
<organism evidence="1 2">
    <name type="scientific">Paramicrobacterium humi</name>
    <dbReference type="NCBI Taxonomy" id="640635"/>
    <lineage>
        <taxon>Bacteria</taxon>
        <taxon>Bacillati</taxon>
        <taxon>Actinomycetota</taxon>
        <taxon>Actinomycetes</taxon>
        <taxon>Micrococcales</taxon>
        <taxon>Microbacteriaceae</taxon>
        <taxon>Paramicrobacterium</taxon>
    </lineage>
</organism>